<proteinExistence type="inferred from homology"/>
<dbReference type="Pfam" id="PF00703">
    <property type="entry name" value="Glyco_hydro_2"/>
    <property type="match status" value="1"/>
</dbReference>
<evidence type="ECO:0000256" key="4">
    <source>
        <dbReference type="SAM" id="MobiDB-lite"/>
    </source>
</evidence>
<dbReference type="Gene3D" id="3.20.20.80">
    <property type="entry name" value="Glycosidases"/>
    <property type="match status" value="1"/>
</dbReference>
<dbReference type="Gene3D" id="2.60.120.260">
    <property type="entry name" value="Galactose-binding domain-like"/>
    <property type="match status" value="1"/>
</dbReference>
<dbReference type="PROSITE" id="PS50853">
    <property type="entry name" value="FN3"/>
    <property type="match status" value="1"/>
</dbReference>
<evidence type="ECO:0000256" key="2">
    <source>
        <dbReference type="ARBA" id="ARBA00022801"/>
    </source>
</evidence>
<evidence type="ECO:0000313" key="6">
    <source>
        <dbReference type="EMBL" id="AQG81965.1"/>
    </source>
</evidence>
<dbReference type="OrthoDB" id="857501at2"/>
<accession>A0A1P9X2Y9</accession>
<dbReference type="EMBL" id="CP014263">
    <property type="protein sequence ID" value="AQG81965.1"/>
    <property type="molecule type" value="Genomic_DNA"/>
</dbReference>
<keyword evidence="7" id="KW-1185">Reference proteome</keyword>
<dbReference type="KEGG" id="smon:AWR27_23300"/>
<dbReference type="InterPro" id="IPR036156">
    <property type="entry name" value="Beta-gal/glucu_dom_sf"/>
</dbReference>
<dbReference type="InterPro" id="IPR013783">
    <property type="entry name" value="Ig-like_fold"/>
</dbReference>
<dbReference type="InterPro" id="IPR006104">
    <property type="entry name" value="Glyco_hydro_2_N"/>
</dbReference>
<dbReference type="PANTHER" id="PTHR42732:SF1">
    <property type="entry name" value="BETA-MANNOSIDASE"/>
    <property type="match status" value="1"/>
</dbReference>
<name>A0A1P9X2Y9_9BACT</name>
<dbReference type="SUPFAM" id="SSF49265">
    <property type="entry name" value="Fibronectin type III"/>
    <property type="match status" value="2"/>
</dbReference>
<sequence>MNILHIPPFRAGDKNHPLAIWVTFIAIFLLPNPTHAQSLNGTWAFRTDPNDIGEQQGWFSPSANVANWDSLPVPGNWDLRNEYAHYVGKGWYRRTFATPANGSGDVVRLLFEGVYHDCTVWLNGQKLGENHSGFLPFEFDITNRLNANGLNTLVVCADNTLTRGAIWNWGGIRRPVSLKVTKSLRIVRQHITPTVDLSKKTATVAVRVFVQNHSAQPAEATGMVELSAPNRFRRSLPFRVNVPASSTASVLVQTALTPAETHLWHFDDPFLYTSAVSLDPLDHKSISSQTESGHSTSPSPFFKERGPGGEVKSRFGIRKIGLDNATYTLKLNGESIRPMGFNLVPDDRTTGNTLPTWRIKEDIDLLKGMGCTMTRLSHLCLPEEVMDYLDERGMLVISEIPIWGYDRLADSANPMPTDWLTRLVTNQYNHPSVIAWSVGNEYGEFPTALDYTKQAIPFVRTLDSTRLVSCVSHTAQFTPDILDVGDIGFVNRYGKNLRPVTQQLHQLHPKQTLFYTEYGTGILGETLDTGLNARSLIDSLRGLPYLIGGSLWTFNDYRSRFHGTKEFSENRAWGVVDVYRQKKRAYASFRREHNPLRDLSIKTEGTSAVVTLVPRQLLDLPAYPLHGYRLLWKRTDAAGKIGQSGLIKLPDIRPGDPTRTQTFAWQPDQDAGADAFAMTLELLAPTGDALADTTIFYQKPLPVRITYALGSRIGYNGHSGGGTIRVHFQKNQTATAYKVRYGEGSLTQETPPTLNSYVDVPKLTFGNRNADRTYQVAVVGINGFGESEPTNAQAVTVEKIQFAPPAIQHVEPADGGFFIGYASPEDDYAYRVQVTTKPGDYATARTIQTTNPGTLFVSNLTNGQPYYFRFQRLKDNYFASNWSEERTVVPDGGQRPNPPVFQGVVRENKETVVCFAPVPKAIGYLLEYRRVGSGSWQREQITTAQTGRFILMQPDSTQRYEYRMATLTANGQSIFSPILTTQPDAKGRRNP</sequence>
<keyword evidence="2" id="KW-0378">Hydrolase</keyword>
<dbReference type="InterPro" id="IPR006102">
    <property type="entry name" value="Ig-like_GH2"/>
</dbReference>
<dbReference type="SUPFAM" id="SSF51445">
    <property type="entry name" value="(Trans)glycosidases"/>
    <property type="match status" value="1"/>
</dbReference>
<protein>
    <recommendedName>
        <fullName evidence="5">Fibronectin type-III domain-containing protein</fullName>
    </recommendedName>
</protein>
<dbReference type="GO" id="GO:0005975">
    <property type="term" value="P:carbohydrate metabolic process"/>
    <property type="evidence" value="ECO:0007669"/>
    <property type="project" value="InterPro"/>
</dbReference>
<evidence type="ECO:0000313" key="7">
    <source>
        <dbReference type="Proteomes" id="UP000187941"/>
    </source>
</evidence>
<keyword evidence="3" id="KW-0326">Glycosidase</keyword>
<dbReference type="GO" id="GO:0004553">
    <property type="term" value="F:hydrolase activity, hydrolyzing O-glycosyl compounds"/>
    <property type="evidence" value="ECO:0007669"/>
    <property type="project" value="InterPro"/>
</dbReference>
<dbReference type="Gene3D" id="2.60.40.10">
    <property type="entry name" value="Immunoglobulins"/>
    <property type="match status" value="2"/>
</dbReference>
<evidence type="ECO:0000256" key="3">
    <source>
        <dbReference type="ARBA" id="ARBA00023295"/>
    </source>
</evidence>
<feature type="region of interest" description="Disordered" evidence="4">
    <location>
        <begin position="284"/>
        <end position="310"/>
    </location>
</feature>
<evidence type="ECO:0000259" key="5">
    <source>
        <dbReference type="PROSITE" id="PS50853"/>
    </source>
</evidence>
<organism evidence="6 7">
    <name type="scientific">Spirosoma montaniterrae</name>
    <dbReference type="NCBI Taxonomy" id="1178516"/>
    <lineage>
        <taxon>Bacteria</taxon>
        <taxon>Pseudomonadati</taxon>
        <taxon>Bacteroidota</taxon>
        <taxon>Cytophagia</taxon>
        <taxon>Cytophagales</taxon>
        <taxon>Cytophagaceae</taxon>
        <taxon>Spirosoma</taxon>
    </lineage>
</organism>
<dbReference type="Pfam" id="PF02837">
    <property type="entry name" value="Glyco_hydro_2_N"/>
    <property type="match status" value="1"/>
</dbReference>
<reference evidence="6 7" key="1">
    <citation type="submission" date="2016-01" db="EMBL/GenBank/DDBJ databases">
        <authorList>
            <person name="Oliw E.H."/>
        </authorList>
    </citation>
    <scope>NUCLEOTIDE SEQUENCE [LARGE SCALE GENOMIC DNA]</scope>
    <source>
        <strain evidence="6 7">DY10</strain>
    </source>
</reference>
<dbReference type="InterPro" id="IPR006103">
    <property type="entry name" value="Glyco_hydro_2_cat"/>
</dbReference>
<dbReference type="Proteomes" id="UP000187941">
    <property type="component" value="Chromosome"/>
</dbReference>
<dbReference type="InterPro" id="IPR017853">
    <property type="entry name" value="GH"/>
</dbReference>
<evidence type="ECO:0000256" key="1">
    <source>
        <dbReference type="ARBA" id="ARBA00007401"/>
    </source>
</evidence>
<comment type="similarity">
    <text evidence="1">Belongs to the glycosyl hydrolase 2 family.</text>
</comment>
<dbReference type="STRING" id="1178516.AWR27_23300"/>
<feature type="domain" description="Fibronectin type-III" evidence="5">
    <location>
        <begin position="895"/>
        <end position="986"/>
    </location>
</feature>
<dbReference type="InterPro" id="IPR036116">
    <property type="entry name" value="FN3_sf"/>
</dbReference>
<dbReference type="AlphaFoldDB" id="A0A1P9X2Y9"/>
<dbReference type="CDD" id="cd00063">
    <property type="entry name" value="FN3"/>
    <property type="match status" value="1"/>
</dbReference>
<dbReference type="Pfam" id="PF02836">
    <property type="entry name" value="Glyco_hydro_2_C"/>
    <property type="match status" value="1"/>
</dbReference>
<dbReference type="SUPFAM" id="SSF49785">
    <property type="entry name" value="Galactose-binding domain-like"/>
    <property type="match status" value="1"/>
</dbReference>
<dbReference type="InterPro" id="IPR008979">
    <property type="entry name" value="Galactose-bd-like_sf"/>
</dbReference>
<feature type="compositionally biased region" description="Polar residues" evidence="4">
    <location>
        <begin position="286"/>
        <end position="299"/>
    </location>
</feature>
<dbReference type="SUPFAM" id="SSF49303">
    <property type="entry name" value="beta-Galactosidase/glucuronidase domain"/>
    <property type="match status" value="1"/>
</dbReference>
<gene>
    <name evidence="6" type="ORF">AWR27_23300</name>
</gene>
<dbReference type="PANTHER" id="PTHR42732">
    <property type="entry name" value="BETA-GALACTOSIDASE"/>
    <property type="match status" value="1"/>
</dbReference>
<dbReference type="InterPro" id="IPR003961">
    <property type="entry name" value="FN3_dom"/>
</dbReference>
<dbReference type="InterPro" id="IPR051913">
    <property type="entry name" value="GH2_Domain-Containing"/>
</dbReference>